<protein>
    <submittedName>
        <fullName evidence="1">C6 zinc finger domain protein</fullName>
    </submittedName>
</protein>
<gene>
    <name evidence="1" type="ORF">CTRU02_210423</name>
</gene>
<name>A0ACC3YNY7_COLTU</name>
<evidence type="ECO:0000313" key="1">
    <source>
        <dbReference type="EMBL" id="KAL0933624.1"/>
    </source>
</evidence>
<organism evidence="1 2">
    <name type="scientific">Colletotrichum truncatum</name>
    <name type="common">Anthracnose fungus</name>
    <name type="synonym">Colletotrichum capsici</name>
    <dbReference type="NCBI Taxonomy" id="5467"/>
    <lineage>
        <taxon>Eukaryota</taxon>
        <taxon>Fungi</taxon>
        <taxon>Dikarya</taxon>
        <taxon>Ascomycota</taxon>
        <taxon>Pezizomycotina</taxon>
        <taxon>Sordariomycetes</taxon>
        <taxon>Hypocreomycetidae</taxon>
        <taxon>Glomerellales</taxon>
        <taxon>Glomerellaceae</taxon>
        <taxon>Colletotrichum</taxon>
        <taxon>Colletotrichum truncatum species complex</taxon>
    </lineage>
</organism>
<sequence>MAHHQSHPFTSADSMQSHLRRLASNNAHSASAAPRSTSTQPQTVPTMMDQQMTVPSDAPKGSLHPPAPSSGRKGSKKVRTGCITCKIRKVKCDEARPVCVRCTKTGRKCDGYLSPRQSSNRNGSGRAISSSEVIRLSPPLSPFADWVGGVREQHAFDFYRSFSAPSIFSDDSSSSTLWKKLVPHFCHAEPAIRHAVLAISSLHESLSLAKPVNTESNEVPATERWGGVPSNTFAAEQYGKALKSLQEWKPTDSTAITVPLLACLLFICIEFMLGDEDASQIHINQGRLILSQIGSGMQSGDVDVIKKHFVPIYSRLSLASFLFGSNPAEIPSNLRSSSATNLYFVSVEEAEVALYELIDEGLRLSKKAKVAVYSRPRDDPILQSLQRQQEEYLAKLNRWHVAFTIVAALHDTKRSGKICLVYYHTAKIYVSTALSPFETAYDDHISSFTAIISLSAEILQYCRKSAENSLIASMPVPRFIFDTEIIPPLYYTIVRCRHPMLRRTAAELLSQDAIANRRENLWDAHMSAEVGKRIMAIEENSVHREATDLETTNWDTTFQNSLEDSVNLYPTSELASEVSVPYMQYPQIPKAMNHQSNMAHELAKDFAQSRQDTPGSVSTGTSTVSSGSENSWASSRLEPPFDLPEYARVKNTLIDHESLRGSWITIFMDPEEAGAQHWKITKEFVKVR</sequence>
<evidence type="ECO:0000313" key="2">
    <source>
        <dbReference type="Proteomes" id="UP000805649"/>
    </source>
</evidence>
<accession>A0ACC3YNY7</accession>
<dbReference type="EMBL" id="VUJX02000007">
    <property type="protein sequence ID" value="KAL0933624.1"/>
    <property type="molecule type" value="Genomic_DNA"/>
</dbReference>
<comment type="caution">
    <text evidence="1">The sequence shown here is derived from an EMBL/GenBank/DDBJ whole genome shotgun (WGS) entry which is preliminary data.</text>
</comment>
<keyword evidence="2" id="KW-1185">Reference proteome</keyword>
<dbReference type="Proteomes" id="UP000805649">
    <property type="component" value="Unassembled WGS sequence"/>
</dbReference>
<proteinExistence type="predicted"/>
<reference evidence="1 2" key="1">
    <citation type="journal article" date="2020" name="Phytopathology">
        <title>Genome Sequence Resources of Colletotrichum truncatum, C. plurivorum, C. musicola, and C. sojae: Four Species Pathogenic to Soybean (Glycine max).</title>
        <authorList>
            <person name="Rogerio F."/>
            <person name="Boufleur T.R."/>
            <person name="Ciampi-Guillardi M."/>
            <person name="Sukno S.A."/>
            <person name="Thon M.R."/>
            <person name="Massola Junior N.S."/>
            <person name="Baroncelli R."/>
        </authorList>
    </citation>
    <scope>NUCLEOTIDE SEQUENCE [LARGE SCALE GENOMIC DNA]</scope>
    <source>
        <strain evidence="1 2">CMES1059</strain>
    </source>
</reference>